<organism evidence="2 3">
    <name type="scientific">Acinetobacter marinus</name>
    <dbReference type="NCBI Taxonomy" id="281375"/>
    <lineage>
        <taxon>Bacteria</taxon>
        <taxon>Pseudomonadati</taxon>
        <taxon>Pseudomonadota</taxon>
        <taxon>Gammaproteobacteria</taxon>
        <taxon>Moraxellales</taxon>
        <taxon>Moraxellaceae</taxon>
        <taxon>Acinetobacter</taxon>
    </lineage>
</organism>
<proteinExistence type="predicted"/>
<reference evidence="3" key="1">
    <citation type="submission" date="2016-09" db="EMBL/GenBank/DDBJ databases">
        <authorList>
            <person name="Varghese N."/>
            <person name="Submissions S."/>
        </authorList>
    </citation>
    <scope>NUCLEOTIDE SEQUENCE [LARGE SCALE GENOMIC DNA]</scope>
    <source>
        <strain evidence="3">ANC 3699</strain>
    </source>
</reference>
<gene>
    <name evidence="2" type="ORF">SAMN05421749_1032</name>
</gene>
<evidence type="ECO:0000313" key="2">
    <source>
        <dbReference type="EMBL" id="SDC04504.1"/>
    </source>
</evidence>
<protein>
    <submittedName>
        <fullName evidence="2">Uncharacterized protein</fullName>
    </submittedName>
</protein>
<evidence type="ECO:0000313" key="3">
    <source>
        <dbReference type="Proteomes" id="UP000242317"/>
    </source>
</evidence>
<keyword evidence="1" id="KW-0175">Coiled coil</keyword>
<evidence type="ECO:0000256" key="1">
    <source>
        <dbReference type="SAM" id="Coils"/>
    </source>
</evidence>
<dbReference type="RefSeq" id="WP_092617466.1">
    <property type="nucleotide sequence ID" value="NZ_FMYK01000003.1"/>
</dbReference>
<dbReference type="AlphaFoldDB" id="A0A1G6IDD7"/>
<accession>A0A1G6IDD7</accession>
<dbReference type="Proteomes" id="UP000242317">
    <property type="component" value="Unassembled WGS sequence"/>
</dbReference>
<sequence length="185" mass="21004">MITLDDRAKAVRLSYPLTMRLAKLIERGAFTATAQEIIHRAEQQNISVDDAYLQMNAELDQQEANYKATTQQALEAYDTHISNHADELAQLHKQLSEARSIATTVSNQIQNAKNARDGIYWELRRADLSNEQIKAVIDMKAPFDFDKAEQEVYQAKRIVMPQLQARIDDIYSEAKAVQLNVIVGI</sequence>
<name>A0A1G6IDD7_9GAMM</name>
<dbReference type="EMBL" id="FMYK01000003">
    <property type="protein sequence ID" value="SDC04504.1"/>
    <property type="molecule type" value="Genomic_DNA"/>
</dbReference>
<feature type="coiled-coil region" evidence="1">
    <location>
        <begin position="52"/>
        <end position="101"/>
    </location>
</feature>
<keyword evidence="3" id="KW-1185">Reference proteome</keyword>